<gene>
    <name evidence="2" type="ORF">NBG84_27940</name>
</gene>
<keyword evidence="3" id="KW-1185">Reference proteome</keyword>
<feature type="domain" description="Beta-lactamase-related" evidence="1">
    <location>
        <begin position="30"/>
        <end position="342"/>
    </location>
</feature>
<dbReference type="PANTHER" id="PTHR46825:SF8">
    <property type="entry name" value="BETA-LACTAMASE-RELATED"/>
    <property type="match status" value="1"/>
</dbReference>
<evidence type="ECO:0000259" key="1">
    <source>
        <dbReference type="Pfam" id="PF00144"/>
    </source>
</evidence>
<comment type="caution">
    <text evidence="2">The sequence shown here is derived from an EMBL/GenBank/DDBJ whole genome shotgun (WGS) entry which is preliminary data.</text>
</comment>
<dbReference type="Pfam" id="PF00144">
    <property type="entry name" value="Beta-lactamase"/>
    <property type="match status" value="1"/>
</dbReference>
<dbReference type="PANTHER" id="PTHR46825">
    <property type="entry name" value="D-ALANYL-D-ALANINE-CARBOXYPEPTIDASE/ENDOPEPTIDASE AMPH"/>
    <property type="match status" value="1"/>
</dbReference>
<dbReference type="SUPFAM" id="SSF56601">
    <property type="entry name" value="beta-lactamase/transpeptidase-like"/>
    <property type="match status" value="1"/>
</dbReference>
<dbReference type="Proteomes" id="UP001431429">
    <property type="component" value="Unassembled WGS sequence"/>
</dbReference>
<sequence>MPKPDGLDKLDGLDRVGAWLRHRLPDLIVESGVPGAAVAVCAGDEVVEAAAGVLSTATGVGATVDSLFQIGSITKVVTATLVMQLVDEGRLDLDAPVRAVLPEFRIADEQAARRITTRHLLCHAAGFEGDIFTDTGKGDDCLERYQHVLRDVPQLFEPGGMFSYNNAGYCVLGRIVEVLRGEPFDVCARARLFAPLGMTHTASDPYEAIVHRAAVGHTERTPGAPVEPTRVWAMARSNAPAGSMLAMRPRDLLAFTRMHLAGGLGPDGAAVLSPASVRAMQRPQIAQPDIDQGAAWGLGWELFDLPGGTVFGHDGNTIGQSAFLRVVPERGAAVAIVTNGGLSRRVYAEVMGRVLGELADVALPAPPMPGADAPAPEAAQCARYVGTYASSTAATTVSRDTAGRLWLERTPLGVIADLDEAPYRTELVAWRGDTLLPVEPERGVHAPLAFLGDDGQGRARYLHTGRAERRAV</sequence>
<dbReference type="InterPro" id="IPR001466">
    <property type="entry name" value="Beta-lactam-related"/>
</dbReference>
<name>A0ABT0UUK2_9ACTN</name>
<evidence type="ECO:0000313" key="3">
    <source>
        <dbReference type="Proteomes" id="UP001431429"/>
    </source>
</evidence>
<proteinExistence type="predicted"/>
<evidence type="ECO:0000313" key="2">
    <source>
        <dbReference type="EMBL" id="MCM2392072.1"/>
    </source>
</evidence>
<organism evidence="2 3">
    <name type="scientific">Streptomyces albipurpureus</name>
    <dbReference type="NCBI Taxonomy" id="2897419"/>
    <lineage>
        <taxon>Bacteria</taxon>
        <taxon>Bacillati</taxon>
        <taxon>Actinomycetota</taxon>
        <taxon>Actinomycetes</taxon>
        <taxon>Kitasatosporales</taxon>
        <taxon>Streptomycetaceae</taxon>
        <taxon>Streptomyces</taxon>
    </lineage>
</organism>
<reference evidence="2" key="1">
    <citation type="submission" date="2022-06" db="EMBL/GenBank/DDBJ databases">
        <title>Genome public.</title>
        <authorList>
            <person name="Sun Q."/>
        </authorList>
    </citation>
    <scope>NUCLEOTIDE SEQUENCE</scope>
    <source>
        <strain evidence="2">CWNU-1</strain>
    </source>
</reference>
<dbReference type="Gene3D" id="3.40.710.10">
    <property type="entry name" value="DD-peptidase/beta-lactamase superfamily"/>
    <property type="match status" value="1"/>
</dbReference>
<accession>A0ABT0UUK2</accession>
<dbReference type="EMBL" id="JAMQAW010000036">
    <property type="protein sequence ID" value="MCM2392072.1"/>
    <property type="molecule type" value="Genomic_DNA"/>
</dbReference>
<dbReference type="RefSeq" id="WP_250922386.1">
    <property type="nucleotide sequence ID" value="NZ_JAMQAW010000036.1"/>
</dbReference>
<protein>
    <submittedName>
        <fullName evidence="2">Beta-lactamase family protein</fullName>
    </submittedName>
</protein>
<dbReference type="InterPro" id="IPR012338">
    <property type="entry name" value="Beta-lactam/transpept-like"/>
</dbReference>
<dbReference type="InterPro" id="IPR050491">
    <property type="entry name" value="AmpC-like"/>
</dbReference>